<dbReference type="EMBL" id="CAXAMM010024670">
    <property type="protein sequence ID" value="CAK9055788.1"/>
    <property type="molecule type" value="Genomic_DNA"/>
</dbReference>
<feature type="region of interest" description="Disordered" evidence="1">
    <location>
        <begin position="1"/>
        <end position="47"/>
    </location>
</feature>
<comment type="caution">
    <text evidence="2">The sequence shown here is derived from an EMBL/GenBank/DDBJ whole genome shotgun (WGS) entry which is preliminary data.</text>
</comment>
<accession>A0ABP0MXB6</accession>
<evidence type="ECO:0000256" key="1">
    <source>
        <dbReference type="SAM" id="MobiDB-lite"/>
    </source>
</evidence>
<reference evidence="2 3" key="1">
    <citation type="submission" date="2024-02" db="EMBL/GenBank/DDBJ databases">
        <authorList>
            <person name="Chen Y."/>
            <person name="Shah S."/>
            <person name="Dougan E. K."/>
            <person name="Thang M."/>
            <person name="Chan C."/>
        </authorList>
    </citation>
    <scope>NUCLEOTIDE SEQUENCE [LARGE SCALE GENOMIC DNA]</scope>
</reference>
<name>A0ABP0MXB6_9DINO</name>
<protein>
    <submittedName>
        <fullName evidence="2">Uncharacterized protein</fullName>
    </submittedName>
</protein>
<feature type="compositionally biased region" description="Polar residues" evidence="1">
    <location>
        <begin position="19"/>
        <end position="28"/>
    </location>
</feature>
<proteinExistence type="predicted"/>
<feature type="non-terminal residue" evidence="2">
    <location>
        <position position="1"/>
    </location>
</feature>
<organism evidence="2 3">
    <name type="scientific">Durusdinium trenchii</name>
    <dbReference type="NCBI Taxonomy" id="1381693"/>
    <lineage>
        <taxon>Eukaryota</taxon>
        <taxon>Sar</taxon>
        <taxon>Alveolata</taxon>
        <taxon>Dinophyceae</taxon>
        <taxon>Suessiales</taxon>
        <taxon>Symbiodiniaceae</taxon>
        <taxon>Durusdinium</taxon>
    </lineage>
</organism>
<gene>
    <name evidence="2" type="ORF">SCF082_LOCUS30124</name>
</gene>
<feature type="compositionally biased region" description="Basic and acidic residues" evidence="1">
    <location>
        <begin position="1"/>
        <end position="18"/>
    </location>
</feature>
<evidence type="ECO:0000313" key="2">
    <source>
        <dbReference type="EMBL" id="CAK9055788.1"/>
    </source>
</evidence>
<sequence length="589" mass="64338">EAREHARKQKEEELKAMSEESQLGSSSHVDVPHGTKRKAEEEDIDDEEEFLLAQAMATRDTEGDQPVIEQERLAICDPQLLLERGIKSMFSTRKATRTQATPAQGIPHDQAVRAAPSPIANLPGPGASTASGAVPLVVGAMGGQQQPPVPGAPAEECRWGIRSIDPQSLKLSSESCRLLQAPEKLNKTYKSKWIVEAAKLKTAGTHIEGMLCNGKVKDQEVKTCVTALKRLGNEKTDKKLGCEKMEEQHRFSHRTSCIREILVQYKDLRTVVMGVGKTGAIKPEDLETKMQGINEKWEQLEANLVVGVPAAWVQAWVAASVNQTLGDVGPDGMSQDTALTLKAKIFLPAPGDVHAMDPSADNAYGKIVDFVFFCGDASCCAEGKAVEKLQTKWLGDLLVKCFSTKGGEAWEKTEDSLKVLMAENFLASDHVINQKASQVLQLVHSMIHRAGDLHEHLNDLPRVLDQANLGGDCRSFLRIKNMTQFKKLQQVCHSQIAGNEFDRECDSKAKSLSNDLAGIESRLTTLSSDSPTALLDLVEHLKLVHTLGIRCTSLPQGPGSKHSSIRDAAKLLSENGEKAAEEAMRQRLS</sequence>
<keyword evidence="3" id="KW-1185">Reference proteome</keyword>
<feature type="compositionally biased region" description="Basic and acidic residues" evidence="1">
    <location>
        <begin position="30"/>
        <end position="40"/>
    </location>
</feature>
<evidence type="ECO:0000313" key="3">
    <source>
        <dbReference type="Proteomes" id="UP001642464"/>
    </source>
</evidence>
<dbReference type="Proteomes" id="UP001642464">
    <property type="component" value="Unassembled WGS sequence"/>
</dbReference>